<evidence type="ECO:0000256" key="1">
    <source>
        <dbReference type="ARBA" id="ARBA00010541"/>
    </source>
</evidence>
<keyword evidence="3 9" id="KW-0732">Signal</keyword>
<dbReference type="PRINTS" id="PR00834">
    <property type="entry name" value="PROTEASES2C"/>
</dbReference>
<dbReference type="Pfam" id="PF13180">
    <property type="entry name" value="PDZ_2"/>
    <property type="match status" value="1"/>
</dbReference>
<feature type="active site" description="Charge relay system" evidence="7">
    <location>
        <position position="153"/>
    </location>
</feature>
<feature type="domain" description="PDZ" evidence="10">
    <location>
        <begin position="291"/>
        <end position="367"/>
    </location>
</feature>
<dbReference type="NCBIfam" id="TIGR02037">
    <property type="entry name" value="degP_htrA_DO"/>
    <property type="match status" value="1"/>
</dbReference>
<comment type="similarity">
    <text evidence="1">Belongs to the peptidase S1C family.</text>
</comment>
<dbReference type="Gene3D" id="2.30.42.10">
    <property type="match status" value="2"/>
</dbReference>
<keyword evidence="4" id="KW-0677">Repeat</keyword>
<evidence type="ECO:0000313" key="12">
    <source>
        <dbReference type="Proteomes" id="UP000029556"/>
    </source>
</evidence>
<gene>
    <name evidence="11" type="ORF">HMPREF2137_05820</name>
</gene>
<keyword evidence="5" id="KW-0378">Hydrolase</keyword>
<evidence type="ECO:0000256" key="4">
    <source>
        <dbReference type="ARBA" id="ARBA00022737"/>
    </source>
</evidence>
<dbReference type="GO" id="GO:0006508">
    <property type="term" value="P:proteolysis"/>
    <property type="evidence" value="ECO:0007669"/>
    <property type="project" value="UniProtKB-KW"/>
</dbReference>
<dbReference type="Gene3D" id="2.40.10.120">
    <property type="match status" value="1"/>
</dbReference>
<dbReference type="InterPro" id="IPR001940">
    <property type="entry name" value="Peptidase_S1C"/>
</dbReference>
<organism evidence="11 12">
    <name type="scientific">Hoylesella buccalis DNF00853</name>
    <dbReference type="NCBI Taxonomy" id="1401074"/>
    <lineage>
        <taxon>Bacteria</taxon>
        <taxon>Pseudomonadati</taxon>
        <taxon>Bacteroidota</taxon>
        <taxon>Bacteroidia</taxon>
        <taxon>Bacteroidales</taxon>
        <taxon>Prevotellaceae</taxon>
        <taxon>Hoylesella</taxon>
    </lineage>
</organism>
<keyword evidence="2" id="KW-0645">Protease</keyword>
<dbReference type="RefSeq" id="WP_036872539.1">
    <property type="nucleotide sequence ID" value="NZ_JRNN01000063.1"/>
</dbReference>
<dbReference type="InterPro" id="IPR011782">
    <property type="entry name" value="Pept_S1C_Do"/>
</dbReference>
<proteinExistence type="inferred from homology"/>
<dbReference type="PROSITE" id="PS50106">
    <property type="entry name" value="PDZ"/>
    <property type="match status" value="1"/>
</dbReference>
<evidence type="ECO:0000259" key="10">
    <source>
        <dbReference type="PROSITE" id="PS50106"/>
    </source>
</evidence>
<dbReference type="InterPro" id="IPR009003">
    <property type="entry name" value="Peptidase_S1_PA"/>
</dbReference>
<evidence type="ECO:0000256" key="7">
    <source>
        <dbReference type="PIRSR" id="PIRSR611782-1"/>
    </source>
</evidence>
<dbReference type="InterPro" id="IPR036034">
    <property type="entry name" value="PDZ_sf"/>
</dbReference>
<name>A0A096AWA4_9BACT</name>
<feature type="chain" id="PRO_5001915663" evidence="9">
    <location>
        <begin position="30"/>
        <end position="485"/>
    </location>
</feature>
<dbReference type="EMBL" id="JRNN01000063">
    <property type="protein sequence ID" value="KGF34882.1"/>
    <property type="molecule type" value="Genomic_DNA"/>
</dbReference>
<dbReference type="PANTHER" id="PTHR22939:SF129">
    <property type="entry name" value="SERINE PROTEASE HTRA2, MITOCHONDRIAL"/>
    <property type="match status" value="1"/>
</dbReference>
<sequence length="485" mass="51995">MKKYSNYLLTAMCLIALAFSAGSFIKVNAAGDQVPAAGQPVDLTYAADKALPAVVHIKYVQNSKTRTVEVPSNPFSDFFGFPFDFFGQGQGGTQKRQMQTPPKRATGSGVLISEDGYIVTNNHVVEGADELTVTLTDNREFSARVVGTDKTTDLALIKIDGSKLPTLPIGDSDKLKIGEWVIAVGNPFGLNNTVTAGIVSAKARSLYANGVESFIQTDAAINAGNSGGALVNAQGELVGINAMLYSQTGSYAGYGFAIPTSIMNKVVSDLKKFGTVQRAMLGIQGQDVLNYINMQKDQDKDVDLGTNSGVYVAKVESEGAGAEAGLQEGDVITNLDGKKINKMAELQEIIYSKRPGEKITITYLHNKKKNTKTVTLKNAQGNTSIVKVADLDVLGGNFREITSAQKQQMRTSYGLEVIKINNGALKEAGISKGFIIMEVNDMPMKSLEDLQTAVKKASTSKDPVLYIKGIWPSGKRDYFAVTVNP</sequence>
<feature type="binding site" evidence="8">
    <location>
        <position position="153"/>
    </location>
    <ligand>
        <name>substrate</name>
    </ligand>
</feature>
<dbReference type="InterPro" id="IPR001478">
    <property type="entry name" value="PDZ"/>
</dbReference>
<feature type="binding site" evidence="8">
    <location>
        <position position="123"/>
    </location>
    <ligand>
        <name>substrate</name>
    </ligand>
</feature>
<dbReference type="OrthoDB" id="9758917at2"/>
<dbReference type="Proteomes" id="UP000029556">
    <property type="component" value="Unassembled WGS sequence"/>
</dbReference>
<dbReference type="AlphaFoldDB" id="A0A096AWA4"/>
<comment type="caution">
    <text evidence="11">The sequence shown here is derived from an EMBL/GenBank/DDBJ whole genome shotgun (WGS) entry which is preliminary data.</text>
</comment>
<evidence type="ECO:0000256" key="6">
    <source>
        <dbReference type="ARBA" id="ARBA00022825"/>
    </source>
</evidence>
<reference evidence="11 12" key="1">
    <citation type="submission" date="2014-07" db="EMBL/GenBank/DDBJ databases">
        <authorList>
            <person name="McCorrison J."/>
            <person name="Sanka R."/>
            <person name="Torralba M."/>
            <person name="Gillis M."/>
            <person name="Haft D.H."/>
            <person name="Methe B."/>
            <person name="Sutton G."/>
            <person name="Nelson K.E."/>
        </authorList>
    </citation>
    <scope>NUCLEOTIDE SEQUENCE [LARGE SCALE GENOMIC DNA]</scope>
    <source>
        <strain evidence="11 12">DNF00853</strain>
    </source>
</reference>
<feature type="signal peptide" evidence="9">
    <location>
        <begin position="1"/>
        <end position="29"/>
    </location>
</feature>
<keyword evidence="6" id="KW-0720">Serine protease</keyword>
<protein>
    <submittedName>
        <fullName evidence="11">Deoxyribonuclease HsdR</fullName>
    </submittedName>
</protein>
<evidence type="ECO:0000313" key="11">
    <source>
        <dbReference type="EMBL" id="KGF34882.1"/>
    </source>
</evidence>
<feature type="binding site" evidence="8">
    <location>
        <begin position="281"/>
        <end position="285"/>
    </location>
    <ligand>
        <name>substrate</name>
    </ligand>
</feature>
<evidence type="ECO:0000256" key="3">
    <source>
        <dbReference type="ARBA" id="ARBA00022729"/>
    </source>
</evidence>
<feature type="active site" description="Charge relay system" evidence="7">
    <location>
        <position position="123"/>
    </location>
</feature>
<accession>A0A096AWA4</accession>
<evidence type="ECO:0000256" key="8">
    <source>
        <dbReference type="PIRSR" id="PIRSR611782-2"/>
    </source>
</evidence>
<evidence type="ECO:0000256" key="2">
    <source>
        <dbReference type="ARBA" id="ARBA00022670"/>
    </source>
</evidence>
<feature type="active site" description="Charge relay system" evidence="7">
    <location>
        <position position="226"/>
    </location>
</feature>
<evidence type="ECO:0000256" key="5">
    <source>
        <dbReference type="ARBA" id="ARBA00022801"/>
    </source>
</evidence>
<dbReference type="GO" id="GO:0004252">
    <property type="term" value="F:serine-type endopeptidase activity"/>
    <property type="evidence" value="ECO:0007669"/>
    <property type="project" value="InterPro"/>
</dbReference>
<evidence type="ECO:0000256" key="9">
    <source>
        <dbReference type="SAM" id="SignalP"/>
    </source>
</evidence>
<dbReference type="SUPFAM" id="SSF50494">
    <property type="entry name" value="Trypsin-like serine proteases"/>
    <property type="match status" value="1"/>
</dbReference>
<dbReference type="PANTHER" id="PTHR22939">
    <property type="entry name" value="SERINE PROTEASE FAMILY S1C HTRA-RELATED"/>
    <property type="match status" value="1"/>
</dbReference>
<feature type="binding site" evidence="8">
    <location>
        <begin position="224"/>
        <end position="226"/>
    </location>
    <ligand>
        <name>substrate</name>
    </ligand>
</feature>
<dbReference type="SUPFAM" id="SSF50156">
    <property type="entry name" value="PDZ domain-like"/>
    <property type="match status" value="2"/>
</dbReference>
<dbReference type="Pfam" id="PF13365">
    <property type="entry name" value="Trypsin_2"/>
    <property type="match status" value="1"/>
</dbReference>
<dbReference type="SMART" id="SM00228">
    <property type="entry name" value="PDZ"/>
    <property type="match status" value="2"/>
</dbReference>